<dbReference type="GO" id="GO:0006508">
    <property type="term" value="P:proteolysis"/>
    <property type="evidence" value="ECO:0007669"/>
    <property type="project" value="UniProtKB-KW"/>
</dbReference>
<dbReference type="Gene3D" id="2.30.42.10">
    <property type="match status" value="1"/>
</dbReference>
<evidence type="ECO:0000256" key="2">
    <source>
        <dbReference type="ARBA" id="ARBA00022670"/>
    </source>
</evidence>
<protein>
    <submittedName>
        <fullName evidence="7">Serine protease</fullName>
    </submittedName>
</protein>
<name>A0A0D4CNA1_LIMMU</name>
<dbReference type="Pfam" id="PF13180">
    <property type="entry name" value="PDZ_2"/>
    <property type="match status" value="1"/>
</dbReference>
<dbReference type="SUPFAM" id="SSF50494">
    <property type="entry name" value="Trypsin-like serine proteases"/>
    <property type="match status" value="1"/>
</dbReference>
<dbReference type="Gene3D" id="2.40.10.10">
    <property type="entry name" value="Trypsin-like serine proteases"/>
    <property type="match status" value="2"/>
</dbReference>
<dbReference type="InterPro" id="IPR051201">
    <property type="entry name" value="Chloro_Bact_Ser_Proteases"/>
</dbReference>
<dbReference type="AlphaFoldDB" id="A0A0D4CNA1"/>
<dbReference type="InterPro" id="IPR043504">
    <property type="entry name" value="Peptidase_S1_PA_chymotrypsin"/>
</dbReference>
<dbReference type="PANTHER" id="PTHR43343:SF3">
    <property type="entry name" value="PROTEASE DO-LIKE 8, CHLOROPLASTIC"/>
    <property type="match status" value="1"/>
</dbReference>
<feature type="domain" description="PDZ" evidence="6">
    <location>
        <begin position="303"/>
        <end position="391"/>
    </location>
</feature>
<evidence type="ECO:0000313" key="7">
    <source>
        <dbReference type="EMBL" id="AJT51371.1"/>
    </source>
</evidence>
<dbReference type="SMART" id="SM00228">
    <property type="entry name" value="PDZ"/>
    <property type="match status" value="1"/>
</dbReference>
<dbReference type="Pfam" id="PF13365">
    <property type="entry name" value="Trypsin_2"/>
    <property type="match status" value="1"/>
</dbReference>
<keyword evidence="2 7" id="KW-0645">Protease</keyword>
<evidence type="ECO:0000259" key="6">
    <source>
        <dbReference type="SMART" id="SM00228"/>
    </source>
</evidence>
<dbReference type="Proteomes" id="UP000003645">
    <property type="component" value="Chromosome"/>
</dbReference>
<sequence>MAGKRLIVKVAGVGLLAGLIGGGVSYGVGNAIVTHQQNAATKVPSGSNKSGGTKINKNEDTKSNQSTEAYNAVKGAVVSVINKQASSSDDNDILSIFGADSDSSSSNSSSLQTASEGSGVIYKKSGNAAYIVTNNHVVSGASALQVIMSNGKKVQAELVGTDSTTDLAVLKISAANVTTVAKFGNSNSIKAGQDVLAIGSPMGSEYANTVTKGIISAPKRTISASSSNSGTNTTVIQTDAAINAGNSGGPLVNMAGQVIGINSMKLASDSQGTSVEGMGFSIPSNEVVRVINQLVANGKITRPSLGIEMIDLSNVDGQDQQDILKLPKSITKGVVVMKAQSGSAADQAGIQKYDVITKINNKKVNDGGDLKTQLYKYKVGDTIKLTLYRQGKQQTVSVKLTQSASADSSSSSNNQ</sequence>
<evidence type="ECO:0000256" key="3">
    <source>
        <dbReference type="ARBA" id="ARBA00022801"/>
    </source>
</evidence>
<dbReference type="GO" id="GO:0004252">
    <property type="term" value="F:serine-type endopeptidase activity"/>
    <property type="evidence" value="ECO:0007669"/>
    <property type="project" value="InterPro"/>
</dbReference>
<dbReference type="InterPro" id="IPR036034">
    <property type="entry name" value="PDZ_sf"/>
</dbReference>
<evidence type="ECO:0000256" key="4">
    <source>
        <dbReference type="ARBA" id="ARBA00022825"/>
    </source>
</evidence>
<dbReference type="PRINTS" id="PR00834">
    <property type="entry name" value="PROTEASES2C"/>
</dbReference>
<organism evidence="7 8">
    <name type="scientific">Limosilactobacillus mucosae LM1</name>
    <dbReference type="NCBI Taxonomy" id="1130798"/>
    <lineage>
        <taxon>Bacteria</taxon>
        <taxon>Bacillati</taxon>
        <taxon>Bacillota</taxon>
        <taxon>Bacilli</taxon>
        <taxon>Lactobacillales</taxon>
        <taxon>Lactobacillaceae</taxon>
        <taxon>Limosilactobacillus</taxon>
    </lineage>
</organism>
<dbReference type="KEGG" id="lmu:LBLM1_10725"/>
<dbReference type="InterPro" id="IPR001478">
    <property type="entry name" value="PDZ"/>
</dbReference>
<dbReference type="CDD" id="cd06781">
    <property type="entry name" value="cpPDZ_BsHtra-like"/>
    <property type="match status" value="1"/>
</dbReference>
<keyword evidence="3" id="KW-0378">Hydrolase</keyword>
<evidence type="ECO:0000256" key="1">
    <source>
        <dbReference type="ARBA" id="ARBA00010541"/>
    </source>
</evidence>
<feature type="region of interest" description="Disordered" evidence="5">
    <location>
        <begin position="39"/>
        <end position="66"/>
    </location>
</feature>
<dbReference type="PANTHER" id="PTHR43343">
    <property type="entry name" value="PEPTIDASE S12"/>
    <property type="match status" value="1"/>
</dbReference>
<dbReference type="HOGENOM" id="CLU_020120_0_2_9"/>
<dbReference type="OrthoDB" id="9758917at2"/>
<dbReference type="InterPro" id="IPR009003">
    <property type="entry name" value="Peptidase_S1_PA"/>
</dbReference>
<dbReference type="InterPro" id="IPR001940">
    <property type="entry name" value="Peptidase_S1C"/>
</dbReference>
<dbReference type="SUPFAM" id="SSF50156">
    <property type="entry name" value="PDZ domain-like"/>
    <property type="match status" value="1"/>
</dbReference>
<dbReference type="EMBL" id="CP011013">
    <property type="protein sequence ID" value="AJT51371.1"/>
    <property type="molecule type" value="Genomic_DNA"/>
</dbReference>
<reference evidence="7 8" key="1">
    <citation type="journal article" date="2012" name="J. Bacteriol.">
        <title>Genome sequence of Lactobacillus mucosae LM1, isolated from piglet feces.</title>
        <authorList>
            <person name="Lee J.H."/>
            <person name="Valeriano V.D."/>
            <person name="Shin Y.R."/>
            <person name="Chae J.P."/>
            <person name="Kim G.B."/>
            <person name="Ham J.S."/>
            <person name="Chun J."/>
            <person name="Kang D.K."/>
        </authorList>
    </citation>
    <scope>NUCLEOTIDE SEQUENCE [LARGE SCALE GENOMIC DNA]</scope>
    <source>
        <strain evidence="7 8">LM1</strain>
    </source>
</reference>
<evidence type="ECO:0000313" key="8">
    <source>
        <dbReference type="Proteomes" id="UP000003645"/>
    </source>
</evidence>
<dbReference type="STRING" id="1130798.LBLM1_10725"/>
<comment type="similarity">
    <text evidence="1">Belongs to the peptidase S1C family.</text>
</comment>
<keyword evidence="4" id="KW-0720">Serine protease</keyword>
<keyword evidence="8" id="KW-1185">Reference proteome</keyword>
<accession>A0A0D4CNA1</accession>
<evidence type="ECO:0000256" key="5">
    <source>
        <dbReference type="SAM" id="MobiDB-lite"/>
    </source>
</evidence>
<dbReference type="RefSeq" id="WP_006500892.1">
    <property type="nucleotide sequence ID" value="NZ_CP011013.1"/>
</dbReference>
<feature type="compositionally biased region" description="Polar residues" evidence="5">
    <location>
        <begin position="39"/>
        <end position="55"/>
    </location>
</feature>
<proteinExistence type="inferred from homology"/>
<gene>
    <name evidence="7" type="ORF">LBLM1_10725</name>
</gene>